<reference evidence="1" key="1">
    <citation type="submission" date="2019-08" db="EMBL/GenBank/DDBJ databases">
        <title>Genome sequence of Clostridiales bacterium MT110.</title>
        <authorList>
            <person name="Cao J."/>
        </authorList>
    </citation>
    <scope>NUCLEOTIDE SEQUENCE</scope>
    <source>
        <strain evidence="1">MT110</strain>
    </source>
</reference>
<evidence type="ECO:0000313" key="1">
    <source>
        <dbReference type="EMBL" id="QOX63306.1"/>
    </source>
</evidence>
<gene>
    <name evidence="1" type="ORF">FRZ06_08065</name>
</gene>
<dbReference type="Proteomes" id="UP000594014">
    <property type="component" value="Chromosome"/>
</dbReference>
<keyword evidence="2" id="KW-1185">Reference proteome</keyword>
<proteinExistence type="predicted"/>
<dbReference type="EMBL" id="CP042469">
    <property type="protein sequence ID" value="QOX63306.1"/>
    <property type="molecule type" value="Genomic_DNA"/>
</dbReference>
<accession>A0ACD1AAJ2</accession>
<protein>
    <submittedName>
        <fullName evidence="1">Uncharacterized protein</fullName>
    </submittedName>
</protein>
<organism evidence="1 2">
    <name type="scientific">Anoxybacterium hadale</name>
    <dbReference type="NCBI Taxonomy" id="3408580"/>
    <lineage>
        <taxon>Bacteria</taxon>
        <taxon>Bacillati</taxon>
        <taxon>Bacillota</taxon>
        <taxon>Clostridia</taxon>
        <taxon>Peptostreptococcales</taxon>
        <taxon>Anaerovoracaceae</taxon>
        <taxon>Anoxybacterium</taxon>
    </lineage>
</organism>
<sequence length="724" mass="81818">MKLLIRENKVLLLIVALAVLVSFVAIGGRISVESQNKTYDIVLDYNEVEAMAKQSDHDVSWWLEEFKGMGITKVGLAEENMVSLMENTDMPVSAEIMYQIMKEADWEAKYPEGFIEELKDNGFDEYDVLIEAASKEAFDFVTNAVSDRYQAEKYFAYESDNGGLIVLDGTAKETLYTEKYKYMSSISKKGFTEKDEIISSKLMYLNLGILPSKLDIVKAAGMDIIPRTASYEGWNDADYERAVINSYKKMGVAPEYMIVGGESIIGYDDGIDTVKNYLEENNVTLGLIENTTQRQNILQFGVDETVKKTGYDAVRIFSVWDYIQNRYQYYGYEGAKEIENTLFRAVVERNIRLIYYKPIKEFRDQHVYVTDPEEYRTMFSNLEERLNEHGIQFGDKASVMDDYQVSRILKLAIAYGCVAAAILLLQTIFPMRRRVKLSLLVLGALGASGAFLVLPSYAELITSFAAAVIFPCLAIAYIVKQSREYTEQLDKETPLVKLAGLGIATLFIGIAISVIGGIMTAAPISSINYLLEIDIFRGVKAAQLLPLAFFAAAYLAYYGFGGSKKHPGSLEYLDLRDMMNASIKVWMVLLGSCLLILGYYYISRTGNESSVEVSNLEMLFRNMLEDHLIARPRNKEFLFAFPSVMMFVYVSVRRFKLWPILFGLAAVIGMTSPANTFMHIRSPLYLGLARTGYSLLFGIFIGIVGIIVFEIGHRLYKKLERQTF</sequence>
<evidence type="ECO:0000313" key="2">
    <source>
        <dbReference type="Proteomes" id="UP000594014"/>
    </source>
</evidence>
<name>A0ACD1AAJ2_9FIRM</name>